<dbReference type="GO" id="GO:0000724">
    <property type="term" value="P:double-strand break repair via homologous recombination"/>
    <property type="evidence" value="ECO:0007669"/>
    <property type="project" value="TreeGrafter"/>
</dbReference>
<proteinExistence type="inferred from homology"/>
<evidence type="ECO:0000256" key="1">
    <source>
        <dbReference type="ARBA" id="ARBA00005446"/>
    </source>
</evidence>
<comment type="similarity">
    <text evidence="1">Belongs to the helicase family. RecQ subfamily.</text>
</comment>
<dbReference type="SUPFAM" id="SSF52540">
    <property type="entry name" value="P-loop containing nucleoside triphosphate hydrolases"/>
    <property type="match status" value="1"/>
</dbReference>
<accession>D8LXU9</accession>
<keyword evidence="4" id="KW-1185">Reference proteome</keyword>
<dbReference type="OrthoDB" id="10261556at2759"/>
<dbReference type="PROSITE" id="PS51192">
    <property type="entry name" value="HELICASE_ATP_BIND_1"/>
    <property type="match status" value="1"/>
</dbReference>
<dbReference type="InterPro" id="IPR011545">
    <property type="entry name" value="DEAD/DEAH_box_helicase_dom"/>
</dbReference>
<protein>
    <recommendedName>
        <fullName evidence="2">Helicase ATP-binding domain-containing protein</fullName>
    </recommendedName>
</protein>
<evidence type="ECO:0000313" key="3">
    <source>
        <dbReference type="EMBL" id="CBK20404.2"/>
    </source>
</evidence>
<dbReference type="SMART" id="SM00487">
    <property type="entry name" value="DEXDc"/>
    <property type="match status" value="1"/>
</dbReference>
<dbReference type="GO" id="GO:0003676">
    <property type="term" value="F:nucleic acid binding"/>
    <property type="evidence" value="ECO:0007669"/>
    <property type="project" value="InterPro"/>
</dbReference>
<dbReference type="EMBL" id="FN668639">
    <property type="protein sequence ID" value="CBK20404.2"/>
    <property type="molecule type" value="Genomic_DNA"/>
</dbReference>
<dbReference type="Proteomes" id="UP000008312">
    <property type="component" value="Unassembled WGS sequence"/>
</dbReference>
<feature type="domain" description="Helicase ATP-binding" evidence="2">
    <location>
        <begin position="63"/>
        <end position="244"/>
    </location>
</feature>
<reference evidence="3" key="1">
    <citation type="submission" date="2010-02" db="EMBL/GenBank/DDBJ databases">
        <title>Sequencing and annotation of the Blastocystis hominis genome.</title>
        <authorList>
            <person name="Wincker P."/>
        </authorList>
    </citation>
    <scope>NUCLEOTIDE SEQUENCE</scope>
    <source>
        <strain evidence="3">Singapore isolate B</strain>
    </source>
</reference>
<organism evidence="3">
    <name type="scientific">Blastocystis hominis</name>
    <dbReference type="NCBI Taxonomy" id="12968"/>
    <lineage>
        <taxon>Eukaryota</taxon>
        <taxon>Sar</taxon>
        <taxon>Stramenopiles</taxon>
        <taxon>Bigyra</taxon>
        <taxon>Opalozoa</taxon>
        <taxon>Opalinata</taxon>
        <taxon>Blastocystidae</taxon>
        <taxon>Blastocystis</taxon>
    </lineage>
</organism>
<dbReference type="GO" id="GO:0005524">
    <property type="term" value="F:ATP binding"/>
    <property type="evidence" value="ECO:0007669"/>
    <property type="project" value="InterPro"/>
</dbReference>
<name>D8LXU9_BLAHO</name>
<dbReference type="GO" id="GO:0043138">
    <property type="term" value="F:3'-5' DNA helicase activity"/>
    <property type="evidence" value="ECO:0007669"/>
    <property type="project" value="TreeGrafter"/>
</dbReference>
<dbReference type="PANTHER" id="PTHR13710">
    <property type="entry name" value="DNA HELICASE RECQ FAMILY MEMBER"/>
    <property type="match status" value="1"/>
</dbReference>
<dbReference type="GO" id="GO:0005634">
    <property type="term" value="C:nucleus"/>
    <property type="evidence" value="ECO:0007669"/>
    <property type="project" value="TreeGrafter"/>
</dbReference>
<dbReference type="InterPro" id="IPR027417">
    <property type="entry name" value="P-loop_NTPase"/>
</dbReference>
<dbReference type="GO" id="GO:0005694">
    <property type="term" value="C:chromosome"/>
    <property type="evidence" value="ECO:0007669"/>
    <property type="project" value="TreeGrafter"/>
</dbReference>
<dbReference type="AlphaFoldDB" id="D8LXU9"/>
<dbReference type="GO" id="GO:0009378">
    <property type="term" value="F:four-way junction helicase activity"/>
    <property type="evidence" value="ECO:0007669"/>
    <property type="project" value="TreeGrafter"/>
</dbReference>
<dbReference type="RefSeq" id="XP_012894452.1">
    <property type="nucleotide sequence ID" value="XM_013038998.1"/>
</dbReference>
<evidence type="ECO:0000313" key="4">
    <source>
        <dbReference type="Proteomes" id="UP000008312"/>
    </source>
</evidence>
<sequence>MYSCACKSNKQDLIITLLEQTGSFYDTVETLRSQTEIPSESLIFILQNIFGIPEFRPNQLSIIQSLLTHHSCVFISPTGSGKSLTYQLPALLFRGISLVISPLISLMHDQEHQLPPILSSLVLTGSLSPRILFESIKAINSGIIKIIYISPEKLFSSMFRELLHSTSLADQIDLVVVDEAHCISSWSFNFRSDYLRLFSMISLINQSKKQGDFYQSCSVLGLTGTGGIRVKEVVASIEFDDRISANIFRFPRNRSLITGGIVATSKSPRCRETRFSRVNSTFFGMPKIETITRIPSIVVFRFQITSKCDCVRPIPSRHHVSLRISSELQH</sequence>
<evidence type="ECO:0000259" key="2">
    <source>
        <dbReference type="PROSITE" id="PS51192"/>
    </source>
</evidence>
<dbReference type="GO" id="GO:0005737">
    <property type="term" value="C:cytoplasm"/>
    <property type="evidence" value="ECO:0007669"/>
    <property type="project" value="TreeGrafter"/>
</dbReference>
<dbReference type="Pfam" id="PF00270">
    <property type="entry name" value="DEAD"/>
    <property type="match status" value="1"/>
</dbReference>
<dbReference type="InParanoid" id="D8LXU9"/>
<dbReference type="InterPro" id="IPR014001">
    <property type="entry name" value="Helicase_ATP-bd"/>
</dbReference>
<dbReference type="Gene3D" id="3.40.50.300">
    <property type="entry name" value="P-loop containing nucleotide triphosphate hydrolases"/>
    <property type="match status" value="1"/>
</dbReference>
<gene>
    <name evidence="3" type="ORF">GSBLH_T00000748001</name>
</gene>
<dbReference type="PANTHER" id="PTHR13710:SF108">
    <property type="entry name" value="ATP-DEPENDENT DNA HELICASE Q4"/>
    <property type="match status" value="1"/>
</dbReference>
<dbReference type="GeneID" id="24918041"/>